<keyword evidence="2" id="KW-1185">Reference proteome</keyword>
<dbReference type="AlphaFoldDB" id="A0A7Y9RS53"/>
<reference evidence="1 2" key="1">
    <citation type="submission" date="2020-07" db="EMBL/GenBank/DDBJ databases">
        <title>Sequencing the genomes of 1000 actinobacteria strains.</title>
        <authorList>
            <person name="Klenk H.-P."/>
        </authorList>
    </citation>
    <scope>NUCLEOTIDE SEQUENCE [LARGE SCALE GENOMIC DNA]</scope>
    <source>
        <strain evidence="1 2">DSM 24552</strain>
    </source>
</reference>
<dbReference type="RefSeq" id="WP_179517817.1">
    <property type="nucleotide sequence ID" value="NZ_JACCAC010000001.1"/>
</dbReference>
<dbReference type="Proteomes" id="UP000544110">
    <property type="component" value="Unassembled WGS sequence"/>
</dbReference>
<evidence type="ECO:0000313" key="2">
    <source>
        <dbReference type="Proteomes" id="UP000544110"/>
    </source>
</evidence>
<comment type="caution">
    <text evidence="1">The sequence shown here is derived from an EMBL/GenBank/DDBJ whole genome shotgun (WGS) entry which is preliminary data.</text>
</comment>
<sequence>MVSTFGWLDTDSEQRRKMLEVVDLFKEEGTVDELGIGSIRDALADSLFPGTSVLHTRLRYVMFIPWLMQQAAHKPSPTEMSAEFRTLEYRLIGSLMAGGEELGVIGNRARNNLKRMPSGMYWAALGSWQIRQGDFSTEGYFRRQHDYRQLSTRTVKADDLEARELLPGSGLDPHVPPAPNDWLKAVDFQLMSRVKELAGFRWFGMSGRSGWPGRGAPPWAGSRPVLRGA</sequence>
<proteinExistence type="predicted"/>
<gene>
    <name evidence="1" type="ORF">BJ989_001664</name>
</gene>
<accession>A0A7Y9RS53</accession>
<dbReference type="Pfam" id="PF19888">
    <property type="entry name" value="DUF6361"/>
    <property type="match status" value="1"/>
</dbReference>
<name>A0A7Y9RS53_9ACTN</name>
<evidence type="ECO:0000313" key="1">
    <source>
        <dbReference type="EMBL" id="NYG55360.1"/>
    </source>
</evidence>
<dbReference type="InterPro" id="IPR045941">
    <property type="entry name" value="DUF6361"/>
</dbReference>
<organism evidence="1 2">
    <name type="scientific">Nocardioides perillae</name>
    <dbReference type="NCBI Taxonomy" id="1119534"/>
    <lineage>
        <taxon>Bacteria</taxon>
        <taxon>Bacillati</taxon>
        <taxon>Actinomycetota</taxon>
        <taxon>Actinomycetes</taxon>
        <taxon>Propionibacteriales</taxon>
        <taxon>Nocardioidaceae</taxon>
        <taxon>Nocardioides</taxon>
    </lineage>
</organism>
<protein>
    <submittedName>
        <fullName evidence="1">Uncharacterized protein</fullName>
    </submittedName>
</protein>
<dbReference type="EMBL" id="JACCAC010000001">
    <property type="protein sequence ID" value="NYG55360.1"/>
    <property type="molecule type" value="Genomic_DNA"/>
</dbReference>